<dbReference type="InterPro" id="IPR002401">
    <property type="entry name" value="Cyt_P450_E_grp-I"/>
</dbReference>
<evidence type="ECO:0000256" key="12">
    <source>
        <dbReference type="ARBA" id="ARBA00023033"/>
    </source>
</evidence>
<dbReference type="PANTHER" id="PTHR24292">
    <property type="entry name" value="CYTOCHROME P450"/>
    <property type="match status" value="1"/>
</dbReference>
<keyword evidence="18" id="KW-1185">Reference proteome</keyword>
<feature type="transmembrane region" description="Helical" evidence="17">
    <location>
        <begin position="6"/>
        <end position="25"/>
    </location>
</feature>
<organism evidence="18 19">
    <name type="scientific">Bicyclus anynana</name>
    <name type="common">Squinting bush brown butterfly</name>
    <dbReference type="NCBI Taxonomy" id="110368"/>
    <lineage>
        <taxon>Eukaryota</taxon>
        <taxon>Metazoa</taxon>
        <taxon>Ecdysozoa</taxon>
        <taxon>Arthropoda</taxon>
        <taxon>Hexapoda</taxon>
        <taxon>Insecta</taxon>
        <taxon>Pterygota</taxon>
        <taxon>Neoptera</taxon>
        <taxon>Endopterygota</taxon>
        <taxon>Lepidoptera</taxon>
        <taxon>Glossata</taxon>
        <taxon>Ditrysia</taxon>
        <taxon>Papilionoidea</taxon>
        <taxon>Nymphalidae</taxon>
        <taxon>Satyrinae</taxon>
        <taxon>Satyrini</taxon>
        <taxon>Mycalesina</taxon>
        <taxon>Bicyclus</taxon>
    </lineage>
</organism>
<evidence type="ECO:0000256" key="14">
    <source>
        <dbReference type="ARBA" id="ARBA00047827"/>
    </source>
</evidence>
<dbReference type="OrthoDB" id="2789670at2759"/>
<dbReference type="PROSITE" id="PS00086">
    <property type="entry name" value="CYTOCHROME_P450"/>
    <property type="match status" value="1"/>
</dbReference>
<keyword evidence="9" id="KW-0492">Microsome</keyword>
<keyword evidence="8" id="KW-0256">Endoplasmic reticulum</keyword>
<dbReference type="AlphaFoldDB" id="A0A6J1PC10"/>
<comment type="catalytic activity">
    <reaction evidence="14">
        <text>an organic molecule + reduced [NADPH--hemoprotein reductase] + O2 = an alcohol + oxidized [NADPH--hemoprotein reductase] + H2O + H(+)</text>
        <dbReference type="Rhea" id="RHEA:17149"/>
        <dbReference type="Rhea" id="RHEA-COMP:11964"/>
        <dbReference type="Rhea" id="RHEA-COMP:11965"/>
        <dbReference type="ChEBI" id="CHEBI:15377"/>
        <dbReference type="ChEBI" id="CHEBI:15378"/>
        <dbReference type="ChEBI" id="CHEBI:15379"/>
        <dbReference type="ChEBI" id="CHEBI:30879"/>
        <dbReference type="ChEBI" id="CHEBI:57618"/>
        <dbReference type="ChEBI" id="CHEBI:58210"/>
        <dbReference type="ChEBI" id="CHEBI:142491"/>
        <dbReference type="EC" id="1.14.14.1"/>
    </reaction>
</comment>
<keyword evidence="13 17" id="KW-0472">Membrane</keyword>
<dbReference type="GeneID" id="112058516"/>
<keyword evidence="17" id="KW-0812">Transmembrane</keyword>
<evidence type="ECO:0000256" key="4">
    <source>
        <dbReference type="ARBA" id="ARBA00010617"/>
    </source>
</evidence>
<accession>A0A6J1PC10</accession>
<dbReference type="InterPro" id="IPR050476">
    <property type="entry name" value="Insect_CytP450_Detox"/>
</dbReference>
<dbReference type="RefSeq" id="XP_023955168.2">
    <property type="nucleotide sequence ID" value="XM_024099400.2"/>
</dbReference>
<proteinExistence type="inferred from homology"/>
<reference evidence="19" key="1">
    <citation type="submission" date="2025-08" db="UniProtKB">
        <authorList>
            <consortium name="RefSeq"/>
        </authorList>
    </citation>
    <scope>IDENTIFICATION</scope>
</reference>
<dbReference type="InterPro" id="IPR017972">
    <property type="entry name" value="Cyt_P450_CS"/>
</dbReference>
<evidence type="ECO:0000256" key="5">
    <source>
        <dbReference type="ARBA" id="ARBA00012109"/>
    </source>
</evidence>
<comment type="subcellular location">
    <subcellularLocation>
        <location evidence="3">Endoplasmic reticulum membrane</location>
        <topology evidence="3">Peripheral membrane protein</topology>
    </subcellularLocation>
    <subcellularLocation>
        <location evidence="2">Microsome membrane</location>
        <topology evidence="2">Peripheral membrane protein</topology>
    </subcellularLocation>
</comment>
<evidence type="ECO:0000256" key="6">
    <source>
        <dbReference type="ARBA" id="ARBA00022617"/>
    </source>
</evidence>
<dbReference type="GO" id="GO:0005506">
    <property type="term" value="F:iron ion binding"/>
    <property type="evidence" value="ECO:0007669"/>
    <property type="project" value="InterPro"/>
</dbReference>
<dbReference type="PANTHER" id="PTHR24292:SF54">
    <property type="entry name" value="CYP9F3-RELATED"/>
    <property type="match status" value="1"/>
</dbReference>
<evidence type="ECO:0000256" key="9">
    <source>
        <dbReference type="ARBA" id="ARBA00022848"/>
    </source>
</evidence>
<evidence type="ECO:0000256" key="3">
    <source>
        <dbReference type="ARBA" id="ARBA00004406"/>
    </source>
</evidence>
<comment type="cofactor">
    <cofactor evidence="1 15">
        <name>heme</name>
        <dbReference type="ChEBI" id="CHEBI:30413"/>
    </cofactor>
</comment>
<dbReference type="InterPro" id="IPR036396">
    <property type="entry name" value="Cyt_P450_sf"/>
</dbReference>
<evidence type="ECO:0000256" key="2">
    <source>
        <dbReference type="ARBA" id="ARBA00004174"/>
    </source>
</evidence>
<sequence length="467" mass="54367">MFFESFLLNLAVLAILIVALTFDYVTKFFSYWYVREIPYKTPVPFFGTDYHRVLGLRNTTEEVNTLYKENPKEKYVGCIKSRIPDLIIKDPDAVQKVMSTDFSNFHCRGYGLDRSRDVCLRNNLFYAEGEKWTLLRRKFELLLSTMNVKIEDSLHECLSGTNGDANVQQLLSGILDVVFKDLLIDNNLENSFVIKDARETMQRRTLFDKIKSYIKDIFPSVYVMLRLNLLPEQYFSKYVQVIKESILMKDIEKTESISQEEIYNDKPYKKGSDLETAYSYFALFIGEGYIPCHYVLTALLYELAKNPEIQQKARSCVQNSQENDYLDMTLKEALRLYPAYSVITRKCVKTYTFPGKKLLLDKGVTINVPVEAIHRDEKYYDKPEEFNPERFLKSDDNKLPYLPFGIGPRKCIGEQLATSIVRSVTANILKKFEIGICDSTPENLKLTDHNFSRAIDNDVWLKFQPIY</sequence>
<dbReference type="PRINTS" id="PR00463">
    <property type="entry name" value="EP450I"/>
</dbReference>
<dbReference type="Pfam" id="PF00067">
    <property type="entry name" value="p450"/>
    <property type="match status" value="1"/>
</dbReference>
<evidence type="ECO:0000256" key="10">
    <source>
        <dbReference type="ARBA" id="ARBA00023002"/>
    </source>
</evidence>
<dbReference type="GO" id="GO:0005789">
    <property type="term" value="C:endoplasmic reticulum membrane"/>
    <property type="evidence" value="ECO:0007669"/>
    <property type="project" value="UniProtKB-SubCell"/>
</dbReference>
<name>A0A6J1PC10_BICAN</name>
<protein>
    <recommendedName>
        <fullName evidence="5">unspecific monooxygenase</fullName>
        <ecNumber evidence="5">1.14.14.1</ecNumber>
    </recommendedName>
</protein>
<dbReference type="EC" id="1.14.14.1" evidence="5"/>
<keyword evidence="11 15" id="KW-0408">Iron</keyword>
<evidence type="ECO:0000256" key="13">
    <source>
        <dbReference type="ARBA" id="ARBA00023136"/>
    </source>
</evidence>
<dbReference type="Proteomes" id="UP001652582">
    <property type="component" value="Chromosome 9"/>
</dbReference>
<evidence type="ECO:0000256" key="11">
    <source>
        <dbReference type="ARBA" id="ARBA00023004"/>
    </source>
</evidence>
<keyword evidence="12 16" id="KW-0503">Monooxygenase</keyword>
<evidence type="ECO:0000313" key="19">
    <source>
        <dbReference type="RefSeq" id="XP_023955168.2"/>
    </source>
</evidence>
<evidence type="ECO:0000313" key="18">
    <source>
        <dbReference type="Proteomes" id="UP001652582"/>
    </source>
</evidence>
<evidence type="ECO:0000256" key="16">
    <source>
        <dbReference type="RuleBase" id="RU000461"/>
    </source>
</evidence>
<evidence type="ECO:0000256" key="15">
    <source>
        <dbReference type="PIRSR" id="PIRSR602401-1"/>
    </source>
</evidence>
<keyword evidence="6 15" id="KW-0349">Heme</keyword>
<dbReference type="SUPFAM" id="SSF48264">
    <property type="entry name" value="Cytochrome P450"/>
    <property type="match status" value="1"/>
</dbReference>
<keyword evidence="10 16" id="KW-0560">Oxidoreductase</keyword>
<keyword evidence="17" id="KW-1133">Transmembrane helix</keyword>
<dbReference type="InterPro" id="IPR001128">
    <property type="entry name" value="Cyt_P450"/>
</dbReference>
<evidence type="ECO:0000256" key="1">
    <source>
        <dbReference type="ARBA" id="ARBA00001971"/>
    </source>
</evidence>
<evidence type="ECO:0000256" key="8">
    <source>
        <dbReference type="ARBA" id="ARBA00022824"/>
    </source>
</evidence>
<dbReference type="Gene3D" id="1.10.630.10">
    <property type="entry name" value="Cytochrome P450"/>
    <property type="match status" value="1"/>
</dbReference>
<evidence type="ECO:0000256" key="7">
    <source>
        <dbReference type="ARBA" id="ARBA00022723"/>
    </source>
</evidence>
<gene>
    <name evidence="19" type="primary">LOC112058516</name>
</gene>
<dbReference type="PRINTS" id="PR00385">
    <property type="entry name" value="P450"/>
</dbReference>
<dbReference type="GO" id="GO:0016712">
    <property type="term" value="F:oxidoreductase activity, acting on paired donors, with incorporation or reduction of molecular oxygen, reduced flavin or flavoprotein as one donor, and incorporation of one atom of oxygen"/>
    <property type="evidence" value="ECO:0007669"/>
    <property type="project" value="UniProtKB-EC"/>
</dbReference>
<feature type="binding site" description="axial binding residue" evidence="15">
    <location>
        <position position="411"/>
    </location>
    <ligand>
        <name>heme</name>
        <dbReference type="ChEBI" id="CHEBI:30413"/>
    </ligand>
    <ligandPart>
        <name>Fe</name>
        <dbReference type="ChEBI" id="CHEBI:18248"/>
    </ligandPart>
</feature>
<dbReference type="GO" id="GO:0020037">
    <property type="term" value="F:heme binding"/>
    <property type="evidence" value="ECO:0007669"/>
    <property type="project" value="InterPro"/>
</dbReference>
<evidence type="ECO:0000256" key="17">
    <source>
        <dbReference type="SAM" id="Phobius"/>
    </source>
</evidence>
<keyword evidence="7 15" id="KW-0479">Metal-binding</keyword>
<comment type="similarity">
    <text evidence="4 16">Belongs to the cytochrome P450 family.</text>
</comment>
<dbReference type="KEGG" id="bany:112058516"/>